<feature type="transmembrane region" description="Helical" evidence="7">
    <location>
        <begin position="302"/>
        <end position="323"/>
    </location>
</feature>
<dbReference type="InterPro" id="IPR011701">
    <property type="entry name" value="MFS"/>
</dbReference>
<feature type="transmembrane region" description="Helical" evidence="7">
    <location>
        <begin position="335"/>
        <end position="353"/>
    </location>
</feature>
<dbReference type="InterPro" id="IPR020846">
    <property type="entry name" value="MFS_dom"/>
</dbReference>
<evidence type="ECO:0000256" key="5">
    <source>
        <dbReference type="ARBA" id="ARBA00022989"/>
    </source>
</evidence>
<comment type="subcellular location">
    <subcellularLocation>
        <location evidence="1">Cell membrane</location>
        <topology evidence="1">Multi-pass membrane protein</topology>
    </subcellularLocation>
</comment>
<reference evidence="10 11" key="1">
    <citation type="submission" date="2015-08" db="EMBL/GenBank/DDBJ databases">
        <title>Genome of Paenibacillus jilunlii.</title>
        <authorList>
            <person name="Sant'Anna F.H."/>
            <person name="Ambrosini A."/>
            <person name="Souza R."/>
            <person name="Bach E."/>
            <person name="Fernandes G."/>
            <person name="Balsanelli E."/>
            <person name="Baura V.A."/>
            <person name="Pedrosa F.O."/>
            <person name="Souza E.M."/>
            <person name="Passaglia L."/>
        </authorList>
    </citation>
    <scope>NUCLEOTIDE SEQUENCE [LARGE SCALE GENOMIC DNA]</scope>
    <source>
        <strain evidence="10 11">DSM 23019</strain>
    </source>
</reference>
<evidence type="ECO:0000256" key="6">
    <source>
        <dbReference type="ARBA" id="ARBA00023136"/>
    </source>
</evidence>
<dbReference type="InterPro" id="IPR036259">
    <property type="entry name" value="MFS_trans_sf"/>
</dbReference>
<keyword evidence="3" id="KW-1003">Cell membrane</keyword>
<evidence type="ECO:0000313" key="11">
    <source>
        <dbReference type="Proteomes" id="UP000070252"/>
    </source>
</evidence>
<proteinExistence type="predicted"/>
<keyword evidence="2" id="KW-0813">Transport</keyword>
<evidence type="ECO:0000256" key="8">
    <source>
        <dbReference type="SAM" id="SignalP"/>
    </source>
</evidence>
<comment type="caution">
    <text evidence="10">The sequence shown here is derived from an EMBL/GenBank/DDBJ whole genome shotgun (WGS) entry which is preliminary data.</text>
</comment>
<protein>
    <recommendedName>
        <fullName evidence="9">Major facilitator superfamily (MFS) profile domain-containing protein</fullName>
    </recommendedName>
</protein>
<feature type="transmembrane region" description="Helical" evidence="7">
    <location>
        <begin position="36"/>
        <end position="62"/>
    </location>
</feature>
<feature type="transmembrane region" description="Helical" evidence="7">
    <location>
        <begin position="135"/>
        <end position="154"/>
    </location>
</feature>
<evidence type="ECO:0000313" key="10">
    <source>
        <dbReference type="EMBL" id="KWX71453.1"/>
    </source>
</evidence>
<name>A0ABR5SQY7_9BACL</name>
<dbReference type="PANTHER" id="PTHR43124:SF3">
    <property type="entry name" value="CHLORAMPHENICOL EFFLUX PUMP RV0191"/>
    <property type="match status" value="1"/>
</dbReference>
<evidence type="ECO:0000256" key="7">
    <source>
        <dbReference type="SAM" id="Phobius"/>
    </source>
</evidence>
<feature type="transmembrane region" description="Helical" evidence="7">
    <location>
        <begin position="278"/>
        <end position="296"/>
    </location>
</feature>
<dbReference type="EMBL" id="LIPY01000122">
    <property type="protein sequence ID" value="KWX71453.1"/>
    <property type="molecule type" value="Genomic_DNA"/>
</dbReference>
<dbReference type="PANTHER" id="PTHR43124">
    <property type="entry name" value="PURINE EFFLUX PUMP PBUE"/>
    <property type="match status" value="1"/>
</dbReference>
<evidence type="ECO:0000259" key="9">
    <source>
        <dbReference type="PROSITE" id="PS50850"/>
    </source>
</evidence>
<feature type="transmembrane region" description="Helical" evidence="7">
    <location>
        <begin position="373"/>
        <end position="391"/>
    </location>
</feature>
<keyword evidence="6 7" id="KW-0472">Membrane</keyword>
<evidence type="ECO:0000256" key="2">
    <source>
        <dbReference type="ARBA" id="ARBA00022448"/>
    </source>
</evidence>
<feature type="transmembrane region" description="Helical" evidence="7">
    <location>
        <begin position="253"/>
        <end position="271"/>
    </location>
</feature>
<dbReference type="InterPro" id="IPR050189">
    <property type="entry name" value="MFS_Efflux_Transporters"/>
</dbReference>
<keyword evidence="4 7" id="KW-0812">Transmembrane</keyword>
<feature type="transmembrane region" description="Helical" evidence="7">
    <location>
        <begin position="213"/>
        <end position="233"/>
    </location>
</feature>
<feature type="signal peptide" evidence="8">
    <location>
        <begin position="1"/>
        <end position="26"/>
    </location>
</feature>
<feature type="chain" id="PRO_5045832116" description="Major facilitator superfamily (MFS) profile domain-containing protein" evidence="8">
    <location>
        <begin position="27"/>
        <end position="402"/>
    </location>
</feature>
<dbReference type="SUPFAM" id="SSF103473">
    <property type="entry name" value="MFS general substrate transporter"/>
    <property type="match status" value="1"/>
</dbReference>
<feature type="transmembrane region" description="Helical" evidence="7">
    <location>
        <begin position="166"/>
        <end position="185"/>
    </location>
</feature>
<evidence type="ECO:0000256" key="3">
    <source>
        <dbReference type="ARBA" id="ARBA00022475"/>
    </source>
</evidence>
<evidence type="ECO:0000256" key="4">
    <source>
        <dbReference type="ARBA" id="ARBA00022692"/>
    </source>
</evidence>
<feature type="transmembrane region" description="Helical" evidence="7">
    <location>
        <begin position="74"/>
        <end position="91"/>
    </location>
</feature>
<sequence length="402" mass="44233">MKSKEKLKTYSLLSVALLISSGPVIAANIPAIAQDFPAISLTQVGLLTTIPSLFVIFGVLIGNRLELWIGKKRTILTGLGFVFIAGTFPALKHDIFSLLFVSRCLFGLGIGLFNRLIIQMISDIYQNNPGKQASLIGLESAFEGLGGIGLTLFVGQLLKINWYTSFYVYALALPIFAAFLFFVPADKKELEKSRAEQQTKTSDHPSNRRPLRVMIGFGILLFVIVTIFINYNIQITPLIMERNIGNATNGSNMIAFIGLGAFIAGFSFGKLYKYLGNYIVPLAILLLGVSMFVTTISQSVFLTTFCSMVIGFSFRCIMPYLLHTFTQQIAKMAKLGTTIVLVAYNLGATLSPYEGTLIRQLFYIPSIQSLVSTNAVILLLIAITGFGVAYVNQKRKVFKEFV</sequence>
<keyword evidence="8" id="KW-0732">Signal</keyword>
<dbReference type="PROSITE" id="PS50850">
    <property type="entry name" value="MFS"/>
    <property type="match status" value="1"/>
</dbReference>
<accession>A0ABR5SQY7</accession>
<feature type="domain" description="Major facilitator superfamily (MFS) profile" evidence="9">
    <location>
        <begin position="1"/>
        <end position="402"/>
    </location>
</feature>
<keyword evidence="5 7" id="KW-1133">Transmembrane helix</keyword>
<dbReference type="Pfam" id="PF07690">
    <property type="entry name" value="MFS_1"/>
    <property type="match status" value="1"/>
</dbReference>
<feature type="transmembrane region" description="Helical" evidence="7">
    <location>
        <begin position="97"/>
        <end position="114"/>
    </location>
</feature>
<keyword evidence="11" id="KW-1185">Reference proteome</keyword>
<evidence type="ECO:0000256" key="1">
    <source>
        <dbReference type="ARBA" id="ARBA00004651"/>
    </source>
</evidence>
<dbReference type="Proteomes" id="UP000070252">
    <property type="component" value="Unassembled WGS sequence"/>
</dbReference>
<dbReference type="Gene3D" id="1.20.1250.20">
    <property type="entry name" value="MFS general substrate transporter like domains"/>
    <property type="match status" value="1"/>
</dbReference>
<organism evidence="10 11">
    <name type="scientific">Paenibacillus jilunlii</name>
    <dbReference type="NCBI Taxonomy" id="682956"/>
    <lineage>
        <taxon>Bacteria</taxon>
        <taxon>Bacillati</taxon>
        <taxon>Bacillota</taxon>
        <taxon>Bacilli</taxon>
        <taxon>Bacillales</taxon>
        <taxon>Paenibacillaceae</taxon>
        <taxon>Paenibacillus</taxon>
    </lineage>
</organism>
<gene>
    <name evidence="10" type="ORF">AML91_24935</name>
</gene>